<keyword evidence="1" id="KW-1133">Transmembrane helix</keyword>
<dbReference type="RefSeq" id="WP_091679601.1">
    <property type="nucleotide sequence ID" value="NZ_FOKG01000037.1"/>
</dbReference>
<dbReference type="Proteomes" id="UP000243799">
    <property type="component" value="Unassembled WGS sequence"/>
</dbReference>
<dbReference type="OrthoDB" id="9882671at2"/>
<feature type="transmembrane region" description="Helical" evidence="1">
    <location>
        <begin position="50"/>
        <end position="70"/>
    </location>
</feature>
<keyword evidence="3" id="KW-1185">Reference proteome</keyword>
<keyword evidence="1" id="KW-0472">Membrane</keyword>
<evidence type="ECO:0000313" key="3">
    <source>
        <dbReference type="Proteomes" id="UP000243799"/>
    </source>
</evidence>
<feature type="transmembrane region" description="Helical" evidence="1">
    <location>
        <begin position="75"/>
        <end position="93"/>
    </location>
</feature>
<gene>
    <name evidence="2" type="ORF">SAMN05216266_1374</name>
</gene>
<accession>A0A1I1CS54</accession>
<reference evidence="3" key="1">
    <citation type="submission" date="2016-10" db="EMBL/GenBank/DDBJ databases">
        <authorList>
            <person name="Varghese N."/>
            <person name="Submissions S."/>
        </authorList>
    </citation>
    <scope>NUCLEOTIDE SEQUENCE [LARGE SCALE GENOMIC DNA]</scope>
    <source>
        <strain evidence="3">CGMCC 4.3568</strain>
    </source>
</reference>
<protein>
    <submittedName>
        <fullName evidence="2">Uncharacterized protein</fullName>
    </submittedName>
</protein>
<keyword evidence="1" id="KW-0812">Transmembrane</keyword>
<dbReference type="AlphaFoldDB" id="A0A1I1CS54"/>
<dbReference type="EMBL" id="FOKG01000037">
    <property type="protein sequence ID" value="SFB63728.1"/>
    <property type="molecule type" value="Genomic_DNA"/>
</dbReference>
<name>A0A1I1CS54_9PSEU</name>
<proteinExistence type="predicted"/>
<sequence>MRSLLAAVFTLAGAVAAVFAMIRPWQDGRTASEFGLAGLFGDADAGSSGFFTSIAFLLALAIAAGVIGLLTRLRLILAVALVLCFVPTALWALERADGFTIEGVESGLTNAAAACGAFLVAMLLLPRR</sequence>
<organism evidence="2 3">
    <name type="scientific">Amycolatopsis marina</name>
    <dbReference type="NCBI Taxonomy" id="490629"/>
    <lineage>
        <taxon>Bacteria</taxon>
        <taxon>Bacillati</taxon>
        <taxon>Actinomycetota</taxon>
        <taxon>Actinomycetes</taxon>
        <taxon>Pseudonocardiales</taxon>
        <taxon>Pseudonocardiaceae</taxon>
        <taxon>Amycolatopsis</taxon>
    </lineage>
</organism>
<feature type="transmembrane region" description="Helical" evidence="1">
    <location>
        <begin position="108"/>
        <end position="125"/>
    </location>
</feature>
<evidence type="ECO:0000313" key="2">
    <source>
        <dbReference type="EMBL" id="SFB63728.1"/>
    </source>
</evidence>
<evidence type="ECO:0000256" key="1">
    <source>
        <dbReference type="SAM" id="Phobius"/>
    </source>
</evidence>